<dbReference type="Pfam" id="PF08885">
    <property type="entry name" value="GSCFA"/>
    <property type="match status" value="1"/>
</dbReference>
<organism evidence="2 3">
    <name type="scientific">Acidiluteibacter ferrifornacis</name>
    <dbReference type="NCBI Taxonomy" id="2692424"/>
    <lineage>
        <taxon>Bacteria</taxon>
        <taxon>Pseudomonadati</taxon>
        <taxon>Bacteroidota</taxon>
        <taxon>Flavobacteriia</taxon>
        <taxon>Flavobacteriales</taxon>
        <taxon>Cryomorphaceae</taxon>
        <taxon>Acidiluteibacter</taxon>
    </lineage>
</organism>
<evidence type="ECO:0000259" key="1">
    <source>
        <dbReference type="Pfam" id="PF08885"/>
    </source>
</evidence>
<dbReference type="AlphaFoldDB" id="A0A6N9NJ40"/>
<sequence length="332" mass="39045">MMDSNNFRTILPHIESKVSIQHEDKIVLFGSCFSEHIAERLGLHKFQILKNPFGILYHPAAIANAVHETITKKVYSIEDLTQHNELFHSWNHHSQFSGLDQDLVLDKINIEIKKAHVHLKKAKYLVVTFGSAWAYQLISNHRLVANCHKYPNTQFQKRLTSVDAIVEQWSNLLISLNQFNSNLNIIFTISPVRHLRDGFRENQWSKSVLHIAVQQLQQQHHQLNYFPAYELIIDDLRDYRFFEQDMVHPNSLAIDYVWERFSSTYFNNTTKELNKQIIQFIRASSHRPFQPKSEAHQKFVKKQIALISQLVQTKKFLDFGFELEKLQSQLVQ</sequence>
<dbReference type="EMBL" id="WWNE01000004">
    <property type="protein sequence ID" value="NBG65207.1"/>
    <property type="molecule type" value="Genomic_DNA"/>
</dbReference>
<reference evidence="2 3" key="1">
    <citation type="submission" date="2019-12" db="EMBL/GenBank/DDBJ databases">
        <authorList>
            <person name="Zhao J."/>
        </authorList>
    </citation>
    <scope>NUCLEOTIDE SEQUENCE [LARGE SCALE GENOMIC DNA]</scope>
    <source>
        <strain evidence="2 3">S-15</strain>
    </source>
</reference>
<proteinExistence type="predicted"/>
<gene>
    <name evidence="2" type="ORF">GQN54_03715</name>
</gene>
<evidence type="ECO:0000313" key="3">
    <source>
        <dbReference type="Proteomes" id="UP000470771"/>
    </source>
</evidence>
<dbReference type="RefSeq" id="WP_160632122.1">
    <property type="nucleotide sequence ID" value="NZ_WWNE01000004.1"/>
</dbReference>
<comment type="caution">
    <text evidence="2">The sequence shown here is derived from an EMBL/GenBank/DDBJ whole genome shotgun (WGS) entry which is preliminary data.</text>
</comment>
<accession>A0A6N9NJ40</accession>
<protein>
    <recommendedName>
        <fullName evidence="1">GSCFA domain-containing protein</fullName>
    </recommendedName>
</protein>
<evidence type="ECO:0000313" key="2">
    <source>
        <dbReference type="EMBL" id="NBG65207.1"/>
    </source>
</evidence>
<name>A0A6N9NJ40_9FLAO</name>
<feature type="domain" description="GSCFA" evidence="1">
    <location>
        <begin position="25"/>
        <end position="261"/>
    </location>
</feature>
<dbReference type="InterPro" id="IPR014982">
    <property type="entry name" value="GSCFA"/>
</dbReference>
<keyword evidence="3" id="KW-1185">Reference proteome</keyword>
<dbReference type="Proteomes" id="UP000470771">
    <property type="component" value="Unassembled WGS sequence"/>
</dbReference>